<accession>A0A1G5BGY0</accession>
<dbReference type="EMBL" id="FMVJ01000002">
    <property type="protein sequence ID" value="SCX89381.1"/>
    <property type="molecule type" value="Genomic_DNA"/>
</dbReference>
<dbReference type="GO" id="GO:0000270">
    <property type="term" value="P:peptidoglycan metabolic process"/>
    <property type="evidence" value="ECO:0007669"/>
    <property type="project" value="InterPro"/>
</dbReference>
<dbReference type="InterPro" id="IPR023346">
    <property type="entry name" value="Lysozyme-like_dom_sf"/>
</dbReference>
<evidence type="ECO:0000313" key="7">
    <source>
        <dbReference type="Proteomes" id="UP000199569"/>
    </source>
</evidence>
<keyword evidence="3 4" id="KW-0732">Signal</keyword>
<dbReference type="GO" id="GO:0004553">
    <property type="term" value="F:hydrolase activity, hydrolyzing O-glycosyl compounds"/>
    <property type="evidence" value="ECO:0007669"/>
    <property type="project" value="InterPro"/>
</dbReference>
<dbReference type="PANTHER" id="PTHR37423">
    <property type="entry name" value="SOLUBLE LYTIC MUREIN TRANSGLYCOSYLASE-RELATED"/>
    <property type="match status" value="1"/>
</dbReference>
<dbReference type="Pfam" id="PF01464">
    <property type="entry name" value="SLT"/>
    <property type="match status" value="1"/>
</dbReference>
<dbReference type="CDD" id="cd13401">
    <property type="entry name" value="Slt70-like"/>
    <property type="match status" value="1"/>
</dbReference>
<feature type="chain" id="PRO_5011671842" evidence="4">
    <location>
        <begin position="24"/>
        <end position="689"/>
    </location>
</feature>
<dbReference type="AlphaFoldDB" id="A0A1G5BGY0"/>
<dbReference type="PANTHER" id="PTHR37423:SF2">
    <property type="entry name" value="MEMBRANE-BOUND LYTIC MUREIN TRANSGLYCOSYLASE C"/>
    <property type="match status" value="1"/>
</dbReference>
<feature type="signal peptide" evidence="4">
    <location>
        <begin position="1"/>
        <end position="23"/>
    </location>
</feature>
<dbReference type="InterPro" id="IPR000189">
    <property type="entry name" value="Transglyc_AS"/>
</dbReference>
<dbReference type="GO" id="GO:0008933">
    <property type="term" value="F:peptidoglycan lytic transglycosylase activity"/>
    <property type="evidence" value="ECO:0007669"/>
    <property type="project" value="InterPro"/>
</dbReference>
<evidence type="ECO:0000256" key="3">
    <source>
        <dbReference type="ARBA" id="ARBA00022729"/>
    </source>
</evidence>
<dbReference type="GO" id="GO:0042597">
    <property type="term" value="C:periplasmic space"/>
    <property type="evidence" value="ECO:0007669"/>
    <property type="project" value="InterPro"/>
</dbReference>
<evidence type="ECO:0000256" key="4">
    <source>
        <dbReference type="SAM" id="SignalP"/>
    </source>
</evidence>
<evidence type="ECO:0000259" key="5">
    <source>
        <dbReference type="Pfam" id="PF01464"/>
    </source>
</evidence>
<comment type="similarity">
    <text evidence="2">Belongs to the virb1 family.</text>
</comment>
<dbReference type="Gene3D" id="1.25.20.10">
    <property type="entry name" value="Bacterial muramidases"/>
    <property type="match status" value="1"/>
</dbReference>
<feature type="domain" description="Transglycosylase SLT" evidence="5">
    <location>
        <begin position="518"/>
        <end position="622"/>
    </location>
</feature>
<dbReference type="Gene3D" id="1.10.530.10">
    <property type="match status" value="1"/>
</dbReference>
<dbReference type="SUPFAM" id="SSF48435">
    <property type="entry name" value="Bacterial muramidases"/>
    <property type="match status" value="1"/>
</dbReference>
<dbReference type="InterPro" id="IPR008258">
    <property type="entry name" value="Transglycosylase_SLT_dom_1"/>
</dbReference>
<comment type="similarity">
    <text evidence="1">Belongs to the transglycosylase Slt family.</text>
</comment>
<gene>
    <name evidence="6" type="ORF">SAMN02927923_00237</name>
</gene>
<dbReference type="SUPFAM" id="SSF53955">
    <property type="entry name" value="Lysozyme-like"/>
    <property type="match status" value="1"/>
</dbReference>
<dbReference type="STRING" id="549386.SAMN02927923_00237"/>
<name>A0A1G5BGY0_9HYPH</name>
<protein>
    <submittedName>
        <fullName evidence="6">Soluble lytic murein transglycosylase</fullName>
    </submittedName>
</protein>
<dbReference type="PROSITE" id="PS00922">
    <property type="entry name" value="TRANSGLYCOSYLASE"/>
    <property type="match status" value="1"/>
</dbReference>
<evidence type="ECO:0000256" key="1">
    <source>
        <dbReference type="ARBA" id="ARBA00007734"/>
    </source>
</evidence>
<sequence length="689" mass="76190">MRVSIRLLASVAVLQLSALAGHANEVPPPSPEATTLESFAPPARAMGDLEQLPLIFKAYRDNDLTEAAVLKSKLSDPAAQALVEWFVIRSGMNMGHERIMTFRKDYPDWPLTSQLRRRMENTFLAQSRTTAQIRAFFDKQPPITPAGRIAFGFALKNDGLDQEATDLIRHAWREDTFGSETESRILARLPTLLTQADHRYRMERHLLKENWGAASRAAGYAGKDYATLVKARMAVFQGKKKAEKAFAAVPAALRSDPSYLFSRALLQRRSKNYAEAAKIIMQAPKDHEQRVDGDEWWAEQRRITRELLDKGEAQTAYDVASHHAAESPAQQIEAEFHAGWIALRFLNEPEKAGKHFATVAQTASTPISLSRVAYWQARAAEAAGAAEDAKLFYARAASHPTTYYGQLAREKLGGIFSLRSVEPLKDEERKAFETLIPVRALSLLQQAGETELSIGLYSDLAQTLNDPGQLDAIAALATAQQNPRAVLAIGKIALQRGFPLDQHAYPLAAIPDFEPVGDEVEPAMVYAIARQESAFNPKAISSAGARGLMQLMPATAKRTAQRFGVGFDLKRLIEDPSYNAKIGSAHLGELMEDWKGSYILAFASYNAGGGNVQKWVKAYGDPRKPDVDLIDWVERIPFHETRNYVQRVMENLHVYRARLKNEKPVPAPATAAVSAAAPAETADAVETTY</sequence>
<dbReference type="Proteomes" id="UP000199569">
    <property type="component" value="Unassembled WGS sequence"/>
</dbReference>
<organism evidence="6 7">
    <name type="scientific">Microvirga guangxiensis</name>
    <dbReference type="NCBI Taxonomy" id="549386"/>
    <lineage>
        <taxon>Bacteria</taxon>
        <taxon>Pseudomonadati</taxon>
        <taxon>Pseudomonadota</taxon>
        <taxon>Alphaproteobacteria</taxon>
        <taxon>Hyphomicrobiales</taxon>
        <taxon>Methylobacteriaceae</taxon>
        <taxon>Microvirga</taxon>
    </lineage>
</organism>
<dbReference type="OrthoDB" id="9815002at2"/>
<proteinExistence type="inferred from homology"/>
<evidence type="ECO:0000256" key="2">
    <source>
        <dbReference type="ARBA" id="ARBA00009387"/>
    </source>
</evidence>
<keyword evidence="7" id="KW-1185">Reference proteome</keyword>
<reference evidence="6 7" key="1">
    <citation type="submission" date="2016-10" db="EMBL/GenBank/DDBJ databases">
        <authorList>
            <person name="de Groot N.N."/>
        </authorList>
    </citation>
    <scope>NUCLEOTIDE SEQUENCE [LARGE SCALE GENOMIC DNA]</scope>
    <source>
        <strain evidence="6 7">CGMCC 1.7666</strain>
    </source>
</reference>
<dbReference type="GO" id="GO:0016020">
    <property type="term" value="C:membrane"/>
    <property type="evidence" value="ECO:0007669"/>
    <property type="project" value="InterPro"/>
</dbReference>
<dbReference type="InterPro" id="IPR008939">
    <property type="entry name" value="Lytic_TGlycosylase_superhlx_U"/>
</dbReference>
<dbReference type="RefSeq" id="WP_091128492.1">
    <property type="nucleotide sequence ID" value="NZ_FMVJ01000002.1"/>
</dbReference>
<evidence type="ECO:0000313" key="6">
    <source>
        <dbReference type="EMBL" id="SCX89381.1"/>
    </source>
</evidence>